<name>A0ABU2SDF3_9ACTN</name>
<sequence length="328" mass="35275">MASPTSQVPVAAVGAVAARRTERAVRLATAAGRELGLRPKDPRVLYDVFNVLVHLAPEPVVVRVPSLVLSSAEEQGVKQRRELAVAGWLADTGAPVVRPSPLVPREPVVCEGTSMTCWEFVDEKYRLTVEEMAATGPERLAGRFAEGAGWAAGLHERLAAYPGADDLPMLTPLVPGTGTMLAELRKRPQFLTAADLDRAAAEYAAAEDFVADPAAYFPGVRLQPLHGDAPGYNVLRTADGYLFCDFEDATYGPVEWDLTQVGATGVEAYERASGVRLDRALLDLLEGARLLQTVGALALVPMMPELAAMLEPAIEQWRAREPLTVVRA</sequence>
<dbReference type="Pfam" id="PF01636">
    <property type="entry name" value="APH"/>
    <property type="match status" value="1"/>
</dbReference>
<proteinExistence type="predicted"/>
<accession>A0ABU2SDF3</accession>
<dbReference type="InterPro" id="IPR011009">
    <property type="entry name" value="Kinase-like_dom_sf"/>
</dbReference>
<gene>
    <name evidence="2" type="ORF">RM779_31105</name>
</gene>
<dbReference type="Proteomes" id="UP001183615">
    <property type="component" value="Unassembled WGS sequence"/>
</dbReference>
<dbReference type="Gene3D" id="3.90.1200.10">
    <property type="match status" value="1"/>
</dbReference>
<evidence type="ECO:0000313" key="2">
    <source>
        <dbReference type="EMBL" id="MDT0447009.1"/>
    </source>
</evidence>
<evidence type="ECO:0000259" key="1">
    <source>
        <dbReference type="Pfam" id="PF01636"/>
    </source>
</evidence>
<reference evidence="3" key="1">
    <citation type="submission" date="2023-07" db="EMBL/GenBank/DDBJ databases">
        <title>30 novel species of actinomycetes from the DSMZ collection.</title>
        <authorList>
            <person name="Nouioui I."/>
        </authorList>
    </citation>
    <scope>NUCLEOTIDE SEQUENCE [LARGE SCALE GENOMIC DNA]</scope>
    <source>
        <strain evidence="3">DSM 41886</strain>
    </source>
</reference>
<feature type="domain" description="Aminoglycoside phosphotransferase" evidence="1">
    <location>
        <begin position="50"/>
        <end position="285"/>
    </location>
</feature>
<comment type="caution">
    <text evidence="2">The sequence shown here is derived from an EMBL/GenBank/DDBJ whole genome shotgun (WGS) entry which is preliminary data.</text>
</comment>
<dbReference type="SUPFAM" id="SSF56112">
    <property type="entry name" value="Protein kinase-like (PK-like)"/>
    <property type="match status" value="1"/>
</dbReference>
<dbReference type="InterPro" id="IPR002575">
    <property type="entry name" value="Aminoglycoside_PTrfase"/>
</dbReference>
<keyword evidence="3" id="KW-1185">Reference proteome</keyword>
<evidence type="ECO:0000313" key="3">
    <source>
        <dbReference type="Proteomes" id="UP001183615"/>
    </source>
</evidence>
<protein>
    <submittedName>
        <fullName evidence="2">Phosphotransferase</fullName>
    </submittedName>
</protein>
<dbReference type="RefSeq" id="WP_311621134.1">
    <property type="nucleotide sequence ID" value="NZ_JAVREV010000024.1"/>
</dbReference>
<dbReference type="EMBL" id="JAVREV010000024">
    <property type="protein sequence ID" value="MDT0447009.1"/>
    <property type="molecule type" value="Genomic_DNA"/>
</dbReference>
<organism evidence="2 3">
    <name type="scientific">Streptomyces johnsoniae</name>
    <dbReference type="NCBI Taxonomy" id="3075532"/>
    <lineage>
        <taxon>Bacteria</taxon>
        <taxon>Bacillati</taxon>
        <taxon>Actinomycetota</taxon>
        <taxon>Actinomycetes</taxon>
        <taxon>Kitasatosporales</taxon>
        <taxon>Streptomycetaceae</taxon>
        <taxon>Streptomyces</taxon>
    </lineage>
</organism>